<dbReference type="AlphaFoldDB" id="Q5BRQ7"/>
<name>Q5BRQ7_SCHJA</name>
<reference evidence="2" key="1">
    <citation type="submission" date="2005-01" db="EMBL/GenBank/DDBJ databases">
        <authorList>
            <person name="Han Z."/>
        </authorList>
    </citation>
    <scope>NUCLEOTIDE SEQUENCE</scope>
</reference>
<evidence type="ECO:0000313" key="2">
    <source>
        <dbReference type="EMBL" id="AAX30778.1"/>
    </source>
</evidence>
<protein>
    <submittedName>
        <fullName evidence="2">SJCHGC07647 protein</fullName>
    </submittedName>
</protein>
<dbReference type="Pfam" id="PF21153">
    <property type="entry name" value="NSUN5_N"/>
    <property type="match status" value="1"/>
</dbReference>
<proteinExistence type="evidence at transcript level"/>
<dbReference type="InterPro" id="IPR048889">
    <property type="entry name" value="NSUN5_RCM1_N"/>
</dbReference>
<dbReference type="EMBL" id="AY915557">
    <property type="protein sequence ID" value="AAX30778.1"/>
    <property type="molecule type" value="mRNA"/>
</dbReference>
<accession>Q5BRQ7</accession>
<organism evidence="2">
    <name type="scientific">Schistosoma japonicum</name>
    <name type="common">Blood fluke</name>
    <dbReference type="NCBI Taxonomy" id="6182"/>
    <lineage>
        <taxon>Eukaryota</taxon>
        <taxon>Metazoa</taxon>
        <taxon>Spiralia</taxon>
        <taxon>Lophotrochozoa</taxon>
        <taxon>Platyhelminthes</taxon>
        <taxon>Trematoda</taxon>
        <taxon>Digenea</taxon>
        <taxon>Strigeidida</taxon>
        <taxon>Schistosomatoidea</taxon>
        <taxon>Schistosomatidae</taxon>
        <taxon>Schistosoma</taxon>
    </lineage>
</organism>
<feature type="domain" description="NSUN5/RCM1 N-terminal" evidence="1">
    <location>
        <begin position="29"/>
        <end position="81"/>
    </location>
</feature>
<reference evidence="2" key="2">
    <citation type="journal article" date="2006" name="PLoS Pathog.">
        <title>New perspectives on host-parasite interplay by comparative transcriptomic and proteomic analyses of Schistosoma japonicum.</title>
        <authorList>
            <person name="Liu F."/>
            <person name="Lu J."/>
            <person name="Hu W."/>
            <person name="Wang S.Y."/>
            <person name="Cui S.J."/>
            <person name="Chi M."/>
            <person name="Yan Q."/>
            <person name="Wang X.R."/>
            <person name="Song H.D."/>
            <person name="Xu X.N."/>
            <person name="Wang J.J."/>
            <person name="Zhang X.L."/>
            <person name="Zhang X."/>
            <person name="Wang Z.Q."/>
            <person name="Xue C.L."/>
            <person name="Brindley P.J."/>
            <person name="McManus D.P."/>
            <person name="Yang P.Y."/>
            <person name="Feng Z."/>
            <person name="Chen Z."/>
            <person name="Han Z.G."/>
        </authorList>
    </citation>
    <scope>NUCLEOTIDE SEQUENCE</scope>
</reference>
<sequence length="93" mass="10590">MWFRFPEPGMKNTAPTLWLIAYLLFGPVHTTQVLVYDLVIGKGLKCGGAWKALMMKHRSRLQAALARMKIKQKVSRNQDLLSSSLQQPEGYID</sequence>
<evidence type="ECO:0000259" key="1">
    <source>
        <dbReference type="Pfam" id="PF21153"/>
    </source>
</evidence>